<dbReference type="GO" id="GO:0016787">
    <property type="term" value="F:hydrolase activity"/>
    <property type="evidence" value="ECO:0007669"/>
    <property type="project" value="UniProtKB-KW"/>
</dbReference>
<keyword evidence="3" id="KW-1185">Reference proteome</keyword>
<feature type="chain" id="PRO_5046816797" evidence="1">
    <location>
        <begin position="23"/>
        <end position="260"/>
    </location>
</feature>
<keyword evidence="1" id="KW-0732">Signal</keyword>
<dbReference type="RefSeq" id="WP_234034972.1">
    <property type="nucleotide sequence ID" value="NZ_CAWPTA010000006.1"/>
</dbReference>
<name>A0ABS0MZB7_9SPHN</name>
<sequence>MFRQLSILAPLLAPLCAGPAAAQQSEIVVVEEWVEVRGAARYVSPEHEAADRDALAAFGPFRVIDNRTAALVDITDGRTPSQFAAMLSAFPQIAVLEFIEAPGTHNDLANLRVGRMIRERGLVTRAPEGGSVRSGAVELFLAGTSREIAAGSSFAVHGWLDEYGMGAEDYPAGAPEHRRYLDYYIDMGMDEASARAFYAMTNSVSFDDARWLTGAEMQNWLSESPVAANAASGGAQDGLGTEAEAVIPRLAYLDLDPVSQ</sequence>
<evidence type="ECO:0000313" key="3">
    <source>
        <dbReference type="Proteomes" id="UP000602442"/>
    </source>
</evidence>
<evidence type="ECO:0000313" key="2">
    <source>
        <dbReference type="EMBL" id="MBH5321053.1"/>
    </source>
</evidence>
<proteinExistence type="predicted"/>
<protein>
    <submittedName>
        <fullName evidence="2">Alpha/beta hydrolase</fullName>
    </submittedName>
</protein>
<gene>
    <name evidence="2" type="ORF">I5L03_00470</name>
</gene>
<keyword evidence="2" id="KW-0378">Hydrolase</keyword>
<accession>A0ABS0MZB7</accession>
<comment type="caution">
    <text evidence="2">The sequence shown here is derived from an EMBL/GenBank/DDBJ whole genome shotgun (WGS) entry which is preliminary data.</text>
</comment>
<feature type="signal peptide" evidence="1">
    <location>
        <begin position="1"/>
        <end position="22"/>
    </location>
</feature>
<organism evidence="2 3">
    <name type="scientific">Aurantiacibacter sediminis</name>
    <dbReference type="NCBI Taxonomy" id="2793064"/>
    <lineage>
        <taxon>Bacteria</taxon>
        <taxon>Pseudomonadati</taxon>
        <taxon>Pseudomonadota</taxon>
        <taxon>Alphaproteobacteria</taxon>
        <taxon>Sphingomonadales</taxon>
        <taxon>Erythrobacteraceae</taxon>
        <taxon>Aurantiacibacter</taxon>
    </lineage>
</organism>
<reference evidence="2 3" key="1">
    <citation type="submission" date="2020-11" db="EMBL/GenBank/DDBJ databases">
        <title>Erythrobacter sediminis sp. nov., a marine bacterium from a tidal flat of Garorim Bay.</title>
        <authorList>
            <person name="Kim D."/>
            <person name="Yoo Y."/>
            <person name="Kim J.-J."/>
        </authorList>
    </citation>
    <scope>NUCLEOTIDE SEQUENCE [LARGE SCALE GENOMIC DNA]</scope>
    <source>
        <strain evidence="2 3">JGD-13</strain>
    </source>
</reference>
<dbReference type="EMBL" id="JAEANY010000001">
    <property type="protein sequence ID" value="MBH5321053.1"/>
    <property type="molecule type" value="Genomic_DNA"/>
</dbReference>
<dbReference type="Proteomes" id="UP000602442">
    <property type="component" value="Unassembled WGS sequence"/>
</dbReference>
<evidence type="ECO:0000256" key="1">
    <source>
        <dbReference type="SAM" id="SignalP"/>
    </source>
</evidence>